<evidence type="ECO:0000313" key="2">
    <source>
        <dbReference type="Proteomes" id="UP000017908"/>
    </source>
</evidence>
<dbReference type="Proteomes" id="UP000017908">
    <property type="component" value="Unassembled WGS sequence"/>
</dbReference>
<organism evidence="1 2">
    <name type="scientific">Megasphaera elsdenii CAG:570</name>
    <dbReference type="NCBI Taxonomy" id="1263087"/>
    <lineage>
        <taxon>Bacteria</taxon>
        <taxon>Bacillati</taxon>
        <taxon>Bacillota</taxon>
        <taxon>Negativicutes</taxon>
        <taxon>Veillonellales</taxon>
        <taxon>Veillonellaceae</taxon>
        <taxon>Megasphaera</taxon>
    </lineage>
</organism>
<gene>
    <name evidence="1" type="ORF">BN715_01314</name>
</gene>
<reference evidence="1" key="1">
    <citation type="submission" date="2012-11" db="EMBL/GenBank/DDBJ databases">
        <title>Dependencies among metagenomic species, viruses, plasmids and units of genetic variation.</title>
        <authorList>
            <person name="Nielsen H.B."/>
            <person name="Almeida M."/>
            <person name="Juncker A.S."/>
            <person name="Rasmussen S."/>
            <person name="Li J."/>
            <person name="Sunagawa S."/>
            <person name="Plichta D."/>
            <person name="Gautier L."/>
            <person name="Le Chatelier E."/>
            <person name="Peletier E."/>
            <person name="Bonde I."/>
            <person name="Nielsen T."/>
            <person name="Manichanh C."/>
            <person name="Arumugam M."/>
            <person name="Batto J."/>
            <person name="Santos M.B.Q.D."/>
            <person name="Blom N."/>
            <person name="Borruel N."/>
            <person name="Burgdorf K.S."/>
            <person name="Boumezbeur F."/>
            <person name="Casellas F."/>
            <person name="Dore J."/>
            <person name="Guarner F."/>
            <person name="Hansen T."/>
            <person name="Hildebrand F."/>
            <person name="Kaas R.S."/>
            <person name="Kennedy S."/>
            <person name="Kristiansen K."/>
            <person name="Kultima J.R."/>
            <person name="Leonard P."/>
            <person name="Levenez F."/>
            <person name="Lund O."/>
            <person name="Moumen B."/>
            <person name="Le Paslier D."/>
            <person name="Pons N."/>
            <person name="Pedersen O."/>
            <person name="Prifti E."/>
            <person name="Qin J."/>
            <person name="Raes J."/>
            <person name="Tap J."/>
            <person name="Tims S."/>
            <person name="Ussery D.W."/>
            <person name="Yamada T."/>
            <person name="MetaHit consortium"/>
            <person name="Renault P."/>
            <person name="Sicheritz-Ponten T."/>
            <person name="Bork P."/>
            <person name="Wang J."/>
            <person name="Brunak S."/>
            <person name="Ehrlich S.D."/>
        </authorList>
    </citation>
    <scope>NUCLEOTIDE SEQUENCE [LARGE SCALE GENOMIC DNA]</scope>
</reference>
<sequence length="289" mass="33540">MDDNDNAVLNGLIKMLEQLMYDKVHDNAPYISKYVKFLPGNGSFKEAIDLLKKLSKSESLSLTVAPSVKEEIREPHFDDIEKKILQDEKFLKSIINQILQNKEFIEKLKKEVVIEPKDEAAEETIPLPEEKQAEKIPEQNKLDTTVSSSIDISPQMQNDLDKIVQTYSTSTYHDGLRLSLQDEEAWAENPRHFHSLEEAKTIPLKEIQGNGRFRGIPTEAPYYFLVPAKNILFREETIMKFGYEEFFEFDSPDDLKGEYRKVELTRPAIIEKRGDLYYLSERGRITVKY</sequence>
<evidence type="ECO:0000313" key="1">
    <source>
        <dbReference type="EMBL" id="CDF05022.1"/>
    </source>
</evidence>
<dbReference type="AlphaFoldDB" id="R7MYS5"/>
<protein>
    <submittedName>
        <fullName evidence="1">Uncharacterized protein</fullName>
    </submittedName>
</protein>
<comment type="caution">
    <text evidence="1">The sequence shown here is derived from an EMBL/GenBank/DDBJ whole genome shotgun (WGS) entry which is preliminary data.</text>
</comment>
<accession>R7MYS5</accession>
<proteinExistence type="predicted"/>
<dbReference type="EMBL" id="CBKE010000185">
    <property type="protein sequence ID" value="CDF05022.1"/>
    <property type="molecule type" value="Genomic_DNA"/>
</dbReference>
<name>R7MYS5_MEGEL</name>